<dbReference type="Proteomes" id="UP000028838">
    <property type="component" value="Unassembled WGS sequence"/>
</dbReference>
<name>A0A086L9W1_TOXGO</name>
<evidence type="ECO:0000313" key="1">
    <source>
        <dbReference type="EMBL" id="KFG53429.1"/>
    </source>
</evidence>
<gene>
    <name evidence="1" type="ORF">TGFOU_403770</name>
</gene>
<dbReference type="AlphaFoldDB" id="A0A086L9W1"/>
<accession>A0A086L9W1</accession>
<reference evidence="1 2" key="1">
    <citation type="submission" date="2014-07" db="EMBL/GenBank/DDBJ databases">
        <authorList>
            <person name="Sibley D."/>
            <person name="Venepally P."/>
            <person name="Karamycheva S."/>
            <person name="Hadjithomas M."/>
            <person name="Khan A."/>
            <person name="Brunk B."/>
            <person name="Roos D."/>
            <person name="Caler E."/>
            <person name="Lorenzi H."/>
        </authorList>
    </citation>
    <scope>NUCLEOTIDE SEQUENCE [LARGE SCALE GENOMIC DNA]</scope>
    <source>
        <strain evidence="1 2">FOU</strain>
    </source>
</reference>
<dbReference type="EMBL" id="AEYH02000889">
    <property type="protein sequence ID" value="KFG53429.1"/>
    <property type="molecule type" value="Genomic_DNA"/>
</dbReference>
<comment type="caution">
    <text evidence="1">The sequence shown here is derived from an EMBL/GenBank/DDBJ whole genome shotgun (WGS) entry which is preliminary data.</text>
</comment>
<organism evidence="1 2">
    <name type="scientific">Toxoplasma gondii FOU</name>
    <dbReference type="NCBI Taxonomy" id="943167"/>
    <lineage>
        <taxon>Eukaryota</taxon>
        <taxon>Sar</taxon>
        <taxon>Alveolata</taxon>
        <taxon>Apicomplexa</taxon>
        <taxon>Conoidasida</taxon>
        <taxon>Coccidia</taxon>
        <taxon>Eucoccidiorida</taxon>
        <taxon>Eimeriorina</taxon>
        <taxon>Sarcocystidae</taxon>
        <taxon>Toxoplasma</taxon>
    </lineage>
</organism>
<sequence>MEKEVKTAIEKGWWTAARQIVLESHLADVDVAYTVRKSVADVRTHLDELIRILNKQHHEIQVYVHPRVSPQFR</sequence>
<proteinExistence type="predicted"/>
<protein>
    <submittedName>
        <fullName evidence="1">CS domain protein</fullName>
    </submittedName>
</protein>
<dbReference type="VEuPathDB" id="ToxoDB:TGFOU_403770"/>
<evidence type="ECO:0000313" key="2">
    <source>
        <dbReference type="Proteomes" id="UP000028838"/>
    </source>
</evidence>